<name>A0A7Y9RV25_9ACTN</name>
<evidence type="ECO:0000256" key="4">
    <source>
        <dbReference type="ARBA" id="ARBA00023159"/>
    </source>
</evidence>
<dbReference type="InterPro" id="IPR036388">
    <property type="entry name" value="WH-like_DNA-bd_sf"/>
</dbReference>
<dbReference type="Gene3D" id="1.10.10.10">
    <property type="entry name" value="Winged helix-like DNA-binding domain superfamily/Winged helix DNA-binding domain"/>
    <property type="match status" value="1"/>
</dbReference>
<dbReference type="InterPro" id="IPR000847">
    <property type="entry name" value="LysR_HTH_N"/>
</dbReference>
<dbReference type="InterPro" id="IPR050176">
    <property type="entry name" value="LTTR"/>
</dbReference>
<dbReference type="PANTHER" id="PTHR30579">
    <property type="entry name" value="TRANSCRIPTIONAL REGULATOR"/>
    <property type="match status" value="1"/>
</dbReference>
<dbReference type="InterPro" id="IPR005119">
    <property type="entry name" value="LysR_subst-bd"/>
</dbReference>
<organism evidence="7 8">
    <name type="scientific">Nocardioides perillae</name>
    <dbReference type="NCBI Taxonomy" id="1119534"/>
    <lineage>
        <taxon>Bacteria</taxon>
        <taxon>Bacillati</taxon>
        <taxon>Actinomycetota</taxon>
        <taxon>Actinomycetes</taxon>
        <taxon>Propionibacteriales</taxon>
        <taxon>Nocardioidaceae</taxon>
        <taxon>Nocardioides</taxon>
    </lineage>
</organism>
<accession>A0A7Y9RV25</accession>
<evidence type="ECO:0000313" key="8">
    <source>
        <dbReference type="Proteomes" id="UP000544110"/>
    </source>
</evidence>
<dbReference type="Proteomes" id="UP000544110">
    <property type="component" value="Unassembled WGS sequence"/>
</dbReference>
<dbReference type="Pfam" id="PF03466">
    <property type="entry name" value="LysR_substrate"/>
    <property type="match status" value="1"/>
</dbReference>
<sequence length="304" mass="32362">MRDHDPSTVAPDALPAHQLAALVAVVDTGTFEAAARALHVTPSAVSQRVRALESAVGRVLVRRSTPCAPTGAGEVLVRLGRAHALLQAEAYAALDGAASGVLELGVAVNADSLATWFPLVVAGLAEWEGLALTVRVQDQERTADLLRSGAVLAAVTAEPAAVQGCSVEPLGSLRYRAAAAPHLLERHRHGGRLRWADLPLVAFDETDDLQHRMLAARGHAEARVVHRVPTTEGFLAAVTAGLGWGLVPEPQLAPLVAAGRLVEVGPRERVDVALHWQRWRLTSPVLDRLTGLVREAARAHLRRR</sequence>
<dbReference type="GO" id="GO:0003677">
    <property type="term" value="F:DNA binding"/>
    <property type="evidence" value="ECO:0007669"/>
    <property type="project" value="UniProtKB-KW"/>
</dbReference>
<dbReference type="NCBIfam" id="TIGR03298">
    <property type="entry name" value="argP"/>
    <property type="match status" value="1"/>
</dbReference>
<dbReference type="Pfam" id="PF00126">
    <property type="entry name" value="HTH_1"/>
    <property type="match status" value="1"/>
</dbReference>
<dbReference type="SUPFAM" id="SSF46785">
    <property type="entry name" value="Winged helix' DNA-binding domain"/>
    <property type="match status" value="1"/>
</dbReference>
<keyword evidence="5" id="KW-0804">Transcription</keyword>
<evidence type="ECO:0000256" key="3">
    <source>
        <dbReference type="ARBA" id="ARBA00023125"/>
    </source>
</evidence>
<evidence type="ECO:0000259" key="6">
    <source>
        <dbReference type="PROSITE" id="PS50931"/>
    </source>
</evidence>
<evidence type="ECO:0000256" key="5">
    <source>
        <dbReference type="ARBA" id="ARBA00023163"/>
    </source>
</evidence>
<dbReference type="AlphaFoldDB" id="A0A7Y9RV25"/>
<proteinExistence type="inferred from homology"/>
<dbReference type="InterPro" id="IPR017685">
    <property type="entry name" value="ArgP"/>
</dbReference>
<gene>
    <name evidence="7" type="ORF">BJ989_000774</name>
</gene>
<dbReference type="EMBL" id="JACCAC010000001">
    <property type="protein sequence ID" value="NYG54470.1"/>
    <property type="molecule type" value="Genomic_DNA"/>
</dbReference>
<evidence type="ECO:0000313" key="7">
    <source>
        <dbReference type="EMBL" id="NYG54470.1"/>
    </source>
</evidence>
<keyword evidence="2" id="KW-0805">Transcription regulation</keyword>
<dbReference type="NCBIfam" id="NF002964">
    <property type="entry name" value="PRK03635.1"/>
    <property type="match status" value="1"/>
</dbReference>
<dbReference type="GO" id="GO:0003700">
    <property type="term" value="F:DNA-binding transcription factor activity"/>
    <property type="evidence" value="ECO:0007669"/>
    <property type="project" value="InterPro"/>
</dbReference>
<comment type="similarity">
    <text evidence="1">Belongs to the LysR transcriptional regulatory family.</text>
</comment>
<feature type="domain" description="HTH lysR-type" evidence="6">
    <location>
        <begin position="14"/>
        <end position="70"/>
    </location>
</feature>
<dbReference type="PROSITE" id="PS50931">
    <property type="entry name" value="HTH_LYSR"/>
    <property type="match status" value="1"/>
</dbReference>
<keyword evidence="4" id="KW-0010">Activator</keyword>
<dbReference type="Gene3D" id="3.40.190.290">
    <property type="match status" value="1"/>
</dbReference>
<protein>
    <submittedName>
        <fullName evidence="7">LysR family transcriptional regulator (Chromosome initiation inhibitor)</fullName>
    </submittedName>
</protein>
<reference evidence="7 8" key="1">
    <citation type="submission" date="2020-07" db="EMBL/GenBank/DDBJ databases">
        <title>Sequencing the genomes of 1000 actinobacteria strains.</title>
        <authorList>
            <person name="Klenk H.-P."/>
        </authorList>
    </citation>
    <scope>NUCLEOTIDE SEQUENCE [LARGE SCALE GENOMIC DNA]</scope>
    <source>
        <strain evidence="7 8">DSM 24552</strain>
    </source>
</reference>
<dbReference type="RefSeq" id="WP_179517084.1">
    <property type="nucleotide sequence ID" value="NZ_JACCAC010000001.1"/>
</dbReference>
<dbReference type="PANTHER" id="PTHR30579:SF2">
    <property type="entry name" value="HTH-TYPE TRANSCRIPTIONAL REGULATOR ARGP"/>
    <property type="match status" value="1"/>
</dbReference>
<keyword evidence="8" id="KW-1185">Reference proteome</keyword>
<dbReference type="SUPFAM" id="SSF53850">
    <property type="entry name" value="Periplasmic binding protein-like II"/>
    <property type="match status" value="1"/>
</dbReference>
<keyword evidence="3" id="KW-0238">DNA-binding</keyword>
<dbReference type="InterPro" id="IPR036390">
    <property type="entry name" value="WH_DNA-bd_sf"/>
</dbReference>
<comment type="caution">
    <text evidence="7">The sequence shown here is derived from an EMBL/GenBank/DDBJ whole genome shotgun (WGS) entry which is preliminary data.</text>
</comment>
<evidence type="ECO:0000256" key="1">
    <source>
        <dbReference type="ARBA" id="ARBA00009437"/>
    </source>
</evidence>
<evidence type="ECO:0000256" key="2">
    <source>
        <dbReference type="ARBA" id="ARBA00023015"/>
    </source>
</evidence>